<dbReference type="AlphaFoldDB" id="A0A9N8Q0E0"/>
<evidence type="ECO:0000313" key="2">
    <source>
        <dbReference type="Proteomes" id="UP001154114"/>
    </source>
</evidence>
<gene>
    <name evidence="1" type="ORF">CINC_LOCUS7000</name>
</gene>
<evidence type="ECO:0000313" key="1">
    <source>
        <dbReference type="EMBL" id="CAD0204693.1"/>
    </source>
</evidence>
<protein>
    <submittedName>
        <fullName evidence="1">Uncharacterized protein</fullName>
    </submittedName>
</protein>
<organism evidence="1 2">
    <name type="scientific">Chrysodeixis includens</name>
    <name type="common">Soybean looper</name>
    <name type="synonym">Pseudoplusia includens</name>
    <dbReference type="NCBI Taxonomy" id="689277"/>
    <lineage>
        <taxon>Eukaryota</taxon>
        <taxon>Metazoa</taxon>
        <taxon>Ecdysozoa</taxon>
        <taxon>Arthropoda</taxon>
        <taxon>Hexapoda</taxon>
        <taxon>Insecta</taxon>
        <taxon>Pterygota</taxon>
        <taxon>Neoptera</taxon>
        <taxon>Endopterygota</taxon>
        <taxon>Lepidoptera</taxon>
        <taxon>Glossata</taxon>
        <taxon>Ditrysia</taxon>
        <taxon>Noctuoidea</taxon>
        <taxon>Noctuidae</taxon>
        <taxon>Plusiinae</taxon>
        <taxon>Chrysodeixis</taxon>
    </lineage>
</organism>
<dbReference type="Proteomes" id="UP001154114">
    <property type="component" value="Chromosome 22"/>
</dbReference>
<dbReference type="EMBL" id="LR824025">
    <property type="protein sequence ID" value="CAD0204693.1"/>
    <property type="molecule type" value="Genomic_DNA"/>
</dbReference>
<proteinExistence type="predicted"/>
<name>A0A9N8Q0E0_CHRIL</name>
<keyword evidence="2" id="KW-1185">Reference proteome</keyword>
<accession>A0A9N8Q0E0</accession>
<sequence length="102" mass="12672">MGWCYYLYPDTTRNKDNNIQLGKIALETNRMASEYARERQREYELERERLQFRTEELRVREFEVRESVRQRDESLRLQAQFLELMRGPIKTFVRYMEKKIID</sequence>
<reference evidence="1" key="1">
    <citation type="submission" date="2021-12" db="EMBL/GenBank/DDBJ databases">
        <authorList>
            <person name="King R."/>
        </authorList>
    </citation>
    <scope>NUCLEOTIDE SEQUENCE</scope>
</reference>